<sequence>MEEGAVHGEDDPQVQEIIDKMRDMGEKKYAEGQQRFFKNVVKSLGVRTPKIRAYAKEYYKEKEISWDDVKTLAVKLAQQPWLDIKHFSIELLACYQKIATDQEHASATWDYLRDDLLQKGSWGTWSCVDCLCSRLLSALVSARQDILEDDWVQYTNRDKWNLWVRRAAAVALIPLGKKGRQLELIWDVTDAMLDDPEDLAQKAIGWLLKETSKHSQAAVERYLRERHGAGRPLTRTFVRYCLEKFPQAKRRTLLELTSQDDPAKKKGRPGKTRGKGARKEKDDDDDVEDDDVEEEEEEEEEEEAKGKKVEVVGSGRYNLRAAARPVAAAVDDDDDDEEEEEEEAKVKKTRRGARRNKKEEEED</sequence>
<feature type="compositionally biased region" description="Acidic residues" evidence="1">
    <location>
        <begin position="282"/>
        <end position="303"/>
    </location>
</feature>
<comment type="caution">
    <text evidence="2">The sequence shown here is derived from an EMBL/GenBank/DDBJ whole genome shotgun (WGS) entry which is preliminary data.</text>
</comment>
<feature type="region of interest" description="Disordered" evidence="1">
    <location>
        <begin position="253"/>
        <end position="363"/>
    </location>
</feature>
<feature type="compositionally biased region" description="Basic residues" evidence="1">
    <location>
        <begin position="265"/>
        <end position="278"/>
    </location>
</feature>
<dbReference type="SUPFAM" id="SSF48371">
    <property type="entry name" value="ARM repeat"/>
    <property type="match status" value="1"/>
</dbReference>
<dbReference type="PANTHER" id="PTHR34070">
    <property type="entry name" value="ARMADILLO-TYPE FOLD"/>
    <property type="match status" value="1"/>
</dbReference>
<evidence type="ECO:0000256" key="1">
    <source>
        <dbReference type="SAM" id="MobiDB-lite"/>
    </source>
</evidence>
<feature type="compositionally biased region" description="Basic residues" evidence="1">
    <location>
        <begin position="347"/>
        <end position="356"/>
    </location>
</feature>
<accession>A0ABQ8U3Q4</accession>
<dbReference type="Pfam" id="PF08713">
    <property type="entry name" value="DNA_alkylation"/>
    <property type="match status" value="1"/>
</dbReference>
<feature type="compositionally biased region" description="Low complexity" evidence="1">
    <location>
        <begin position="320"/>
        <end position="329"/>
    </location>
</feature>
<dbReference type="InterPro" id="IPR016024">
    <property type="entry name" value="ARM-type_fold"/>
</dbReference>
<feature type="compositionally biased region" description="Acidic residues" evidence="1">
    <location>
        <begin position="330"/>
        <end position="343"/>
    </location>
</feature>
<evidence type="ECO:0000313" key="3">
    <source>
        <dbReference type="Proteomes" id="UP001141327"/>
    </source>
</evidence>
<dbReference type="EMBL" id="JAPMOS010000540">
    <property type="protein sequence ID" value="KAJ4452401.1"/>
    <property type="molecule type" value="Genomic_DNA"/>
</dbReference>
<dbReference type="Gene3D" id="1.25.10.90">
    <property type="match status" value="1"/>
</dbReference>
<organism evidence="2 3">
    <name type="scientific">Paratrimastix pyriformis</name>
    <dbReference type="NCBI Taxonomy" id="342808"/>
    <lineage>
        <taxon>Eukaryota</taxon>
        <taxon>Metamonada</taxon>
        <taxon>Preaxostyla</taxon>
        <taxon>Paratrimastigidae</taxon>
        <taxon>Paratrimastix</taxon>
    </lineage>
</organism>
<protein>
    <submittedName>
        <fullName evidence="2">DNA alkylation repair enzyme superfamily</fullName>
    </submittedName>
</protein>
<keyword evidence="3" id="KW-1185">Reference proteome</keyword>
<proteinExistence type="predicted"/>
<dbReference type="CDD" id="cd06561">
    <property type="entry name" value="AlkD_like"/>
    <property type="match status" value="1"/>
</dbReference>
<gene>
    <name evidence="2" type="ORF">PAPYR_13463</name>
</gene>
<dbReference type="PANTHER" id="PTHR34070:SF1">
    <property type="entry name" value="DNA ALKYLATION REPAIR PROTEIN"/>
    <property type="match status" value="1"/>
</dbReference>
<dbReference type="InterPro" id="IPR014825">
    <property type="entry name" value="DNA_alkylation"/>
</dbReference>
<dbReference type="Proteomes" id="UP001141327">
    <property type="component" value="Unassembled WGS sequence"/>
</dbReference>
<evidence type="ECO:0000313" key="2">
    <source>
        <dbReference type="EMBL" id="KAJ4452401.1"/>
    </source>
</evidence>
<reference evidence="2" key="1">
    <citation type="journal article" date="2022" name="bioRxiv">
        <title>Genomics of Preaxostyla Flagellates Illuminates Evolutionary Transitions and the Path Towards Mitochondrial Loss.</title>
        <authorList>
            <person name="Novak L.V.F."/>
            <person name="Treitli S.C."/>
            <person name="Pyrih J."/>
            <person name="Halakuc P."/>
            <person name="Pipaliya S.V."/>
            <person name="Vacek V."/>
            <person name="Brzon O."/>
            <person name="Soukal P."/>
            <person name="Eme L."/>
            <person name="Dacks J.B."/>
            <person name="Karnkowska A."/>
            <person name="Elias M."/>
            <person name="Hampl V."/>
        </authorList>
    </citation>
    <scope>NUCLEOTIDE SEQUENCE</scope>
    <source>
        <strain evidence="2">RCP-MX</strain>
    </source>
</reference>
<name>A0ABQ8U3Q4_9EUKA</name>